<protein>
    <submittedName>
        <fullName evidence="1">Uncharacterized protein</fullName>
    </submittedName>
</protein>
<accession>A0AAD7CDM4</accession>
<reference evidence="1" key="1">
    <citation type="submission" date="2023-03" db="EMBL/GenBank/DDBJ databases">
        <title>Massive genome expansion in bonnet fungi (Mycena s.s.) driven by repeated elements and novel gene families across ecological guilds.</title>
        <authorList>
            <consortium name="Lawrence Berkeley National Laboratory"/>
            <person name="Harder C.B."/>
            <person name="Miyauchi S."/>
            <person name="Viragh M."/>
            <person name="Kuo A."/>
            <person name="Thoen E."/>
            <person name="Andreopoulos B."/>
            <person name="Lu D."/>
            <person name="Skrede I."/>
            <person name="Drula E."/>
            <person name="Henrissat B."/>
            <person name="Morin E."/>
            <person name="Kohler A."/>
            <person name="Barry K."/>
            <person name="LaButti K."/>
            <person name="Morin E."/>
            <person name="Salamov A."/>
            <person name="Lipzen A."/>
            <person name="Mereny Z."/>
            <person name="Hegedus B."/>
            <person name="Baldrian P."/>
            <person name="Stursova M."/>
            <person name="Weitz H."/>
            <person name="Taylor A."/>
            <person name="Grigoriev I.V."/>
            <person name="Nagy L.G."/>
            <person name="Martin F."/>
            <person name="Kauserud H."/>
        </authorList>
    </citation>
    <scope>NUCLEOTIDE SEQUENCE</scope>
    <source>
        <strain evidence="1">CBHHK067</strain>
    </source>
</reference>
<feature type="non-terminal residue" evidence="1">
    <location>
        <position position="1"/>
    </location>
</feature>
<dbReference type="Proteomes" id="UP001221757">
    <property type="component" value="Unassembled WGS sequence"/>
</dbReference>
<name>A0AAD7CDM4_MYCRO</name>
<proteinExistence type="predicted"/>
<sequence>FSHSNALTWICRYSSVYHWKQTIATYTAHVDTFEMYANLSQSDPLSFSFALC</sequence>
<organism evidence="1 2">
    <name type="scientific">Mycena rosella</name>
    <name type="common">Pink bonnet</name>
    <name type="synonym">Agaricus rosellus</name>
    <dbReference type="NCBI Taxonomy" id="1033263"/>
    <lineage>
        <taxon>Eukaryota</taxon>
        <taxon>Fungi</taxon>
        <taxon>Dikarya</taxon>
        <taxon>Basidiomycota</taxon>
        <taxon>Agaricomycotina</taxon>
        <taxon>Agaricomycetes</taxon>
        <taxon>Agaricomycetidae</taxon>
        <taxon>Agaricales</taxon>
        <taxon>Marasmiineae</taxon>
        <taxon>Mycenaceae</taxon>
        <taxon>Mycena</taxon>
    </lineage>
</organism>
<keyword evidence="2" id="KW-1185">Reference proteome</keyword>
<dbReference type="AlphaFoldDB" id="A0AAD7CDM4"/>
<evidence type="ECO:0000313" key="2">
    <source>
        <dbReference type="Proteomes" id="UP001221757"/>
    </source>
</evidence>
<evidence type="ECO:0000313" key="1">
    <source>
        <dbReference type="EMBL" id="KAJ7646239.1"/>
    </source>
</evidence>
<dbReference type="EMBL" id="JARKIE010000384">
    <property type="protein sequence ID" value="KAJ7646239.1"/>
    <property type="molecule type" value="Genomic_DNA"/>
</dbReference>
<gene>
    <name evidence="1" type="ORF">B0H17DRAFT_959109</name>
</gene>
<comment type="caution">
    <text evidence="1">The sequence shown here is derived from an EMBL/GenBank/DDBJ whole genome shotgun (WGS) entry which is preliminary data.</text>
</comment>